<dbReference type="InterPro" id="IPR011990">
    <property type="entry name" value="TPR-like_helical_dom_sf"/>
</dbReference>
<dbReference type="OMA" id="ICYKLXI"/>
<dbReference type="KEGG" id="bfo:118409964"/>
<evidence type="ECO:0000313" key="7">
    <source>
        <dbReference type="Proteomes" id="UP000001554"/>
    </source>
</evidence>
<evidence type="ECO:0000256" key="5">
    <source>
        <dbReference type="ARBA" id="ARBA00023128"/>
    </source>
</evidence>
<evidence type="ECO:0000256" key="3">
    <source>
        <dbReference type="ARBA" id="ARBA00014675"/>
    </source>
</evidence>
<dbReference type="RefSeq" id="XP_035667274.1">
    <property type="nucleotide sequence ID" value="XM_035811381.1"/>
</dbReference>
<dbReference type="Proteomes" id="UP000001554">
    <property type="component" value="Chromosome 2"/>
</dbReference>
<dbReference type="Pfam" id="PF10037">
    <property type="entry name" value="MRP-S27"/>
    <property type="match status" value="1"/>
</dbReference>
<keyword evidence="4" id="KW-0507">mRNA processing</keyword>
<comment type="subcellular location">
    <subcellularLocation>
        <location evidence="1">Mitochondrion</location>
    </subcellularLocation>
</comment>
<accession>A0A9J7KNT6</accession>
<dbReference type="Gene3D" id="1.25.40.10">
    <property type="entry name" value="Tetratricopeptide repeat domain"/>
    <property type="match status" value="1"/>
</dbReference>
<sequence>MAASLVHVLRFASRHVRLNSSFPVAVEGRRYLLSPDVLRYDNYLKQSSIIADQMEGRIDVFHGAIADKLQRELPLAENDVKHMLHTCRTQEDFKLAEKALKSYHEQTQHIRRRHFRYGPVLMRCCQHLGLEEKALELVTDQSLQDIFLDVTTYCLLMHMLFTRSDYKGVLRVFELMHSRSIRANANSYKLAFAALYKQNTPEAFARCKGLYEGVQQGDLTDETTGFIMALALNQNDYEYMISVYNRVKPRDCRSCQSLNVVALARLEQFEDMFAALRLIFERDVPTFIPKWEVSQQTMTTIRQTLEEKRPELVQQLEDVYDSLKAGGHLVPTPVEVMLMEPPPPTTTRRASPGLRKSFQRTRRPNTRAQADVNV</sequence>
<evidence type="ECO:0000256" key="4">
    <source>
        <dbReference type="ARBA" id="ARBA00022664"/>
    </source>
</evidence>
<keyword evidence="5" id="KW-0496">Mitochondrion</keyword>
<dbReference type="GO" id="GO:0006397">
    <property type="term" value="P:mRNA processing"/>
    <property type="evidence" value="ECO:0007669"/>
    <property type="project" value="UniProtKB-KW"/>
</dbReference>
<evidence type="ECO:0000256" key="1">
    <source>
        <dbReference type="ARBA" id="ARBA00004173"/>
    </source>
</evidence>
<dbReference type="PANTHER" id="PTHR14700:SF0">
    <property type="entry name" value="PENTATRICOPEPTIDE REPEAT-CONTAINING PROTEIN 2, MITOCHONDRIAL"/>
    <property type="match status" value="1"/>
</dbReference>
<dbReference type="GO" id="GO:0005739">
    <property type="term" value="C:mitochondrion"/>
    <property type="evidence" value="ECO:0000318"/>
    <property type="project" value="GO_Central"/>
</dbReference>
<dbReference type="AlphaFoldDB" id="A0A9J7KNT6"/>
<name>A0A9J7KNT6_BRAFL</name>
<dbReference type="NCBIfam" id="TIGR00756">
    <property type="entry name" value="PPR"/>
    <property type="match status" value="1"/>
</dbReference>
<dbReference type="GeneID" id="118409964"/>
<keyword evidence="7" id="KW-1185">Reference proteome</keyword>
<evidence type="ECO:0000313" key="8">
    <source>
        <dbReference type="RefSeq" id="XP_035667274.1"/>
    </source>
</evidence>
<reference evidence="8" key="3">
    <citation type="submission" date="2025-08" db="UniProtKB">
        <authorList>
            <consortium name="RefSeq"/>
        </authorList>
    </citation>
    <scope>IDENTIFICATION</scope>
</reference>
<dbReference type="OrthoDB" id="6073372at2759"/>
<comment type="similarity">
    <text evidence="2">Belongs to the PTCD2 family.</text>
</comment>
<dbReference type="InterPro" id="IPR034913">
    <property type="entry name" value="mS27/PTCD2"/>
</dbReference>
<dbReference type="GO" id="GO:0007005">
    <property type="term" value="P:mitochondrion organization"/>
    <property type="evidence" value="ECO:0000318"/>
    <property type="project" value="GO_Central"/>
</dbReference>
<reference evidence="7" key="2">
    <citation type="journal article" date="2020" name="Nat. Ecol. Evol.">
        <title>Deeply conserved synteny resolves early events in vertebrate evolution.</title>
        <authorList>
            <person name="Simakov O."/>
            <person name="Marletaz F."/>
            <person name="Yue J.X."/>
            <person name="O'Connell B."/>
            <person name="Jenkins J."/>
            <person name="Brandt A."/>
            <person name="Calef R."/>
            <person name="Tung C.H."/>
            <person name="Huang T.K."/>
            <person name="Schmutz J."/>
            <person name="Satoh N."/>
            <person name="Yu J.K."/>
            <person name="Putnam N.H."/>
            <person name="Green R.E."/>
            <person name="Rokhsar D.S."/>
        </authorList>
    </citation>
    <scope>NUCLEOTIDE SEQUENCE [LARGE SCALE GENOMIC DNA]</scope>
    <source>
        <strain evidence="7">S238N-H82</strain>
    </source>
</reference>
<gene>
    <name evidence="8" type="primary">LOC118409964</name>
</gene>
<evidence type="ECO:0000256" key="2">
    <source>
        <dbReference type="ARBA" id="ARBA00008677"/>
    </source>
</evidence>
<organism evidence="7 8">
    <name type="scientific">Branchiostoma floridae</name>
    <name type="common">Florida lancelet</name>
    <name type="synonym">Amphioxus</name>
    <dbReference type="NCBI Taxonomy" id="7739"/>
    <lineage>
        <taxon>Eukaryota</taxon>
        <taxon>Metazoa</taxon>
        <taxon>Chordata</taxon>
        <taxon>Cephalochordata</taxon>
        <taxon>Leptocardii</taxon>
        <taxon>Amphioxiformes</taxon>
        <taxon>Branchiostomatidae</taxon>
        <taxon>Branchiostoma</taxon>
    </lineage>
</organism>
<reference evidence="8" key="1">
    <citation type="journal article" date="2016" name="Genome Biol. Evol.">
        <title>Conserved non-coding elements in the most distant genera of cephalochordates: the Goldilocks principle.</title>
        <authorList>
            <person name="Yue J.X."/>
            <person name="Kozmikova I."/>
            <person name="Ono H."/>
            <person name="Nossa C.W."/>
            <person name="Kozmik Z."/>
            <person name="Putnam N.H."/>
            <person name="Yu J.K."/>
            <person name="Holland L.Z."/>
        </authorList>
    </citation>
    <scope>NUCLEOTIDE SEQUENCE</scope>
</reference>
<feature type="region of interest" description="Disordered" evidence="6">
    <location>
        <begin position="340"/>
        <end position="374"/>
    </location>
</feature>
<dbReference type="InterPro" id="IPR034629">
    <property type="entry name" value="PTCD2"/>
</dbReference>
<dbReference type="InterPro" id="IPR002885">
    <property type="entry name" value="PPR_rpt"/>
</dbReference>
<dbReference type="GO" id="GO:0050684">
    <property type="term" value="P:regulation of mRNA processing"/>
    <property type="evidence" value="ECO:0000318"/>
    <property type="project" value="GO_Central"/>
</dbReference>
<protein>
    <recommendedName>
        <fullName evidence="3">Pentatricopeptide repeat-containing protein 2, mitochondrial</fullName>
    </recommendedName>
</protein>
<proteinExistence type="inferred from homology"/>
<evidence type="ECO:0000256" key="6">
    <source>
        <dbReference type="SAM" id="MobiDB-lite"/>
    </source>
</evidence>
<dbReference type="PANTHER" id="PTHR14700">
    <property type="entry name" value="PENTATRICOPEPTIDE REPEAT-CONTAINING PROTEIN 2, MITOCHONDRIAL"/>
    <property type="match status" value="1"/>
</dbReference>